<comment type="cofactor">
    <cofactor evidence="2">
        <name>Zn(2+)</name>
        <dbReference type="ChEBI" id="CHEBI:29105"/>
    </cofactor>
</comment>
<dbReference type="InterPro" id="IPR010997">
    <property type="entry name" value="HRDC-like_sf"/>
</dbReference>
<evidence type="ECO:0000256" key="2">
    <source>
        <dbReference type="ARBA" id="ARBA00001947"/>
    </source>
</evidence>
<dbReference type="Pfam" id="PF00270">
    <property type="entry name" value="DEAD"/>
    <property type="match status" value="1"/>
</dbReference>
<dbReference type="PROSITE" id="PS51192">
    <property type="entry name" value="HELICASE_ATP_BIND_1"/>
    <property type="match status" value="1"/>
</dbReference>
<evidence type="ECO:0000256" key="13">
    <source>
        <dbReference type="ARBA" id="ARBA00044535"/>
    </source>
</evidence>
<keyword evidence="9" id="KW-0238">DNA-binding</keyword>
<reference evidence="18 19" key="1">
    <citation type="submission" date="2020-08" db="EMBL/GenBank/DDBJ databases">
        <title>Bridging the membrane lipid divide: bacteria of the FCB group superphylum have the potential to synthesize archaeal ether lipids.</title>
        <authorList>
            <person name="Villanueva L."/>
            <person name="Von Meijenfeldt F.A.B."/>
            <person name="Westbye A.B."/>
            <person name="Yadav S."/>
            <person name="Hopmans E.C."/>
            <person name="Dutilh B.E."/>
            <person name="Sinninghe Damste J.S."/>
        </authorList>
    </citation>
    <scope>NUCLEOTIDE SEQUENCE [LARGE SCALE GENOMIC DNA]</scope>
    <source>
        <strain evidence="18">NIOZ-UU82</strain>
    </source>
</reference>
<dbReference type="GO" id="GO:0043138">
    <property type="term" value="F:3'-5' DNA helicase activity"/>
    <property type="evidence" value="ECO:0007669"/>
    <property type="project" value="UniProtKB-EC"/>
</dbReference>
<organism evidence="18 19">
    <name type="scientific">Candidatus Desulfaltia bathyphila</name>
    <dbReference type="NCBI Taxonomy" id="2841697"/>
    <lineage>
        <taxon>Bacteria</taxon>
        <taxon>Pseudomonadati</taxon>
        <taxon>Thermodesulfobacteriota</taxon>
        <taxon>Desulfobacteria</taxon>
        <taxon>Desulfobacterales</taxon>
        <taxon>Desulfobacterales incertae sedis</taxon>
        <taxon>Candidatus Desulfaltia</taxon>
    </lineage>
</organism>
<dbReference type="SMART" id="SM00956">
    <property type="entry name" value="RQC"/>
    <property type="match status" value="1"/>
</dbReference>
<dbReference type="GO" id="GO:0006281">
    <property type="term" value="P:DNA repair"/>
    <property type="evidence" value="ECO:0007669"/>
    <property type="project" value="InterPro"/>
</dbReference>
<evidence type="ECO:0000313" key="19">
    <source>
        <dbReference type="Proteomes" id="UP000603545"/>
    </source>
</evidence>
<evidence type="ECO:0000256" key="6">
    <source>
        <dbReference type="ARBA" id="ARBA00022801"/>
    </source>
</evidence>
<dbReference type="Pfam" id="PF00570">
    <property type="entry name" value="HRDC"/>
    <property type="match status" value="1"/>
</dbReference>
<dbReference type="InterPro" id="IPR002121">
    <property type="entry name" value="HRDC_dom"/>
</dbReference>
<dbReference type="GO" id="GO:0006310">
    <property type="term" value="P:DNA recombination"/>
    <property type="evidence" value="ECO:0007669"/>
    <property type="project" value="InterPro"/>
</dbReference>
<dbReference type="InterPro" id="IPR014001">
    <property type="entry name" value="Helicase_ATP-bd"/>
</dbReference>
<dbReference type="Gene3D" id="3.40.50.300">
    <property type="entry name" value="P-loop containing nucleotide triphosphate hydrolases"/>
    <property type="match status" value="2"/>
</dbReference>
<evidence type="ECO:0000259" key="16">
    <source>
        <dbReference type="PROSITE" id="PS51192"/>
    </source>
</evidence>
<comment type="catalytic activity">
    <reaction evidence="11">
        <text>Couples ATP hydrolysis with the unwinding of duplex DNA by translocating in the 3'-5' direction.</text>
        <dbReference type="EC" id="5.6.2.4"/>
    </reaction>
</comment>
<dbReference type="GO" id="GO:0006260">
    <property type="term" value="P:DNA replication"/>
    <property type="evidence" value="ECO:0007669"/>
    <property type="project" value="InterPro"/>
</dbReference>
<comment type="caution">
    <text evidence="18">The sequence shown here is derived from an EMBL/GenBank/DDBJ whole genome shotgun (WGS) entry which is preliminary data.</text>
</comment>
<proteinExistence type="inferred from homology"/>
<evidence type="ECO:0000313" key="18">
    <source>
        <dbReference type="EMBL" id="MBC8199730.1"/>
    </source>
</evidence>
<name>A0A8J6N5G6_9BACT</name>
<dbReference type="FunFam" id="3.40.50.300:FF:000296">
    <property type="entry name" value="ATP-dependent DNA helicase RecQ"/>
    <property type="match status" value="1"/>
</dbReference>
<dbReference type="InterPro" id="IPR027417">
    <property type="entry name" value="P-loop_NTPase"/>
</dbReference>
<dbReference type="PANTHER" id="PTHR13710">
    <property type="entry name" value="DNA HELICASE RECQ FAMILY MEMBER"/>
    <property type="match status" value="1"/>
</dbReference>
<keyword evidence="5" id="KW-0547">Nucleotide-binding</keyword>
<evidence type="ECO:0000256" key="5">
    <source>
        <dbReference type="ARBA" id="ARBA00022741"/>
    </source>
</evidence>
<dbReference type="GO" id="GO:0005737">
    <property type="term" value="C:cytoplasm"/>
    <property type="evidence" value="ECO:0007669"/>
    <property type="project" value="TreeGrafter"/>
</dbReference>
<dbReference type="Proteomes" id="UP000603545">
    <property type="component" value="Unassembled WGS sequence"/>
</dbReference>
<dbReference type="InterPro" id="IPR032284">
    <property type="entry name" value="RecQ_Zn-bd"/>
</dbReference>
<evidence type="ECO:0000259" key="15">
    <source>
        <dbReference type="PROSITE" id="PS50967"/>
    </source>
</evidence>
<dbReference type="GO" id="GO:0003677">
    <property type="term" value="F:DNA binding"/>
    <property type="evidence" value="ECO:0007669"/>
    <property type="project" value="UniProtKB-KW"/>
</dbReference>
<feature type="domain" description="HRDC" evidence="15">
    <location>
        <begin position="681"/>
        <end position="759"/>
    </location>
</feature>
<accession>A0A8J6N5G6</accession>
<sequence>MELLSELKKYFDLSSFRHGQEEVVRAMLEGRDALVVMPTGGGKSLCYQLPALIREGTALVVSPLIALMKDQVDVLQKRGIAASFINSTIPWAKQKQVLEKLEAGDLKLLYVAPERFRQKEFLHTLSVSKISFVAIDEAHCISQWGHDFRPDYLRLGGVLQRIGQYHILAATATATESVILDIISCLHIKNCRQFVTGFYRSNLQLKVVHCANKKEKENALVSALAKEKLPAIVYCATRKAVDEVATLLKDQGHPVSGYHAGMDDETRNRVQERFMTGHSEIIVATNAFGMGIDKLNIRQIIHHQFPGSIESYYQEIGRAGRDWEKSICTLLFSMGDNYIQEFFIDMNYPLPETVQDVFDFLKSTGKDYLSVGNNEISETISSAQSAGQIGIVIKMLERAGFLERLYSGRRLCFVAAGAEKPRGPVQKKIFDVVVKIAGSKGRKVSINFLTKTAGLEKPALLRGLRLLSADGLITYIPPAAGRDLKIVRPQATFEELKIDFELLEKRKLNDLEKLKEVVAYGYFGGCRWDFLLSYFGDDSATDQCGSCDNCIQKKLKRTDATKKEEETTILKILSCVARMQGRFGRTRVAQVLTGGSRKWITSQGMNRLSTYGLLSDFTQEEVLDLVDQLDRQGCFVRKGDHLYPTIGLSKKGIMVMKKEEEAFVNLPEIKKPVRTIAEVATDFSPELYELLRQKREEFGTAEGIPLFLVASNRTLKEMAASAPKSMTELLQVHGIGPAKIEKYGQDFLDVILKCCDTVN</sequence>
<dbReference type="Pfam" id="PF16124">
    <property type="entry name" value="RecQ_Zn_bind"/>
    <property type="match status" value="1"/>
</dbReference>
<evidence type="ECO:0000256" key="12">
    <source>
        <dbReference type="ARBA" id="ARBA00034808"/>
    </source>
</evidence>
<keyword evidence="7 18" id="KW-0347">Helicase</keyword>
<evidence type="ECO:0000256" key="8">
    <source>
        <dbReference type="ARBA" id="ARBA00022840"/>
    </source>
</evidence>
<dbReference type="EMBL" id="JACNLL010000063">
    <property type="protein sequence ID" value="MBC8199730.1"/>
    <property type="molecule type" value="Genomic_DNA"/>
</dbReference>
<dbReference type="GO" id="GO:0043590">
    <property type="term" value="C:bacterial nucleoid"/>
    <property type="evidence" value="ECO:0007669"/>
    <property type="project" value="TreeGrafter"/>
</dbReference>
<dbReference type="GO" id="GO:0030894">
    <property type="term" value="C:replisome"/>
    <property type="evidence" value="ECO:0007669"/>
    <property type="project" value="TreeGrafter"/>
</dbReference>
<evidence type="ECO:0000256" key="11">
    <source>
        <dbReference type="ARBA" id="ARBA00034617"/>
    </source>
</evidence>
<dbReference type="PANTHER" id="PTHR13710:SF105">
    <property type="entry name" value="ATP-DEPENDENT DNA HELICASE Q1"/>
    <property type="match status" value="1"/>
</dbReference>
<gene>
    <name evidence="18" type="ORF">H8E80_06765</name>
</gene>
<dbReference type="SUPFAM" id="SSF46785">
    <property type="entry name" value="Winged helix' DNA-binding domain"/>
    <property type="match status" value="1"/>
</dbReference>
<evidence type="ECO:0000256" key="1">
    <source>
        <dbReference type="ARBA" id="ARBA00001946"/>
    </source>
</evidence>
<evidence type="ECO:0000259" key="17">
    <source>
        <dbReference type="PROSITE" id="PS51194"/>
    </source>
</evidence>
<dbReference type="InterPro" id="IPR036388">
    <property type="entry name" value="WH-like_DNA-bd_sf"/>
</dbReference>
<evidence type="ECO:0000256" key="7">
    <source>
        <dbReference type="ARBA" id="ARBA00022806"/>
    </source>
</evidence>
<dbReference type="InterPro" id="IPR044876">
    <property type="entry name" value="HRDC_dom_sf"/>
</dbReference>
<keyword evidence="10" id="KW-0413">Isomerase</keyword>
<keyword evidence="8" id="KW-0067">ATP-binding</keyword>
<protein>
    <recommendedName>
        <fullName evidence="13">ATP-dependent DNA helicase RecQ</fullName>
        <ecNumber evidence="12">5.6.2.4</ecNumber>
    </recommendedName>
    <alternativeName>
        <fullName evidence="14">DNA 3'-5' helicase RecQ</fullName>
    </alternativeName>
</protein>
<dbReference type="NCBIfam" id="TIGR00614">
    <property type="entry name" value="recQ_fam"/>
    <property type="match status" value="1"/>
</dbReference>
<keyword evidence="4" id="KW-0479">Metal-binding</keyword>
<evidence type="ECO:0000256" key="10">
    <source>
        <dbReference type="ARBA" id="ARBA00023235"/>
    </source>
</evidence>
<evidence type="ECO:0000256" key="9">
    <source>
        <dbReference type="ARBA" id="ARBA00023125"/>
    </source>
</evidence>
<dbReference type="Pfam" id="PF09382">
    <property type="entry name" value="RQC"/>
    <property type="match status" value="1"/>
</dbReference>
<dbReference type="EC" id="5.6.2.4" evidence="12"/>
<evidence type="ECO:0000256" key="14">
    <source>
        <dbReference type="ARBA" id="ARBA00044550"/>
    </source>
</evidence>
<dbReference type="CDD" id="cd17920">
    <property type="entry name" value="DEXHc_RecQ"/>
    <property type="match status" value="1"/>
</dbReference>
<feature type="domain" description="Helicase ATP-binding" evidence="16">
    <location>
        <begin position="24"/>
        <end position="192"/>
    </location>
</feature>
<dbReference type="GO" id="GO:0005524">
    <property type="term" value="F:ATP binding"/>
    <property type="evidence" value="ECO:0007669"/>
    <property type="project" value="UniProtKB-KW"/>
</dbReference>
<dbReference type="SUPFAM" id="SSF52540">
    <property type="entry name" value="P-loop containing nucleoside triphosphate hydrolases"/>
    <property type="match status" value="1"/>
</dbReference>
<evidence type="ECO:0000256" key="3">
    <source>
        <dbReference type="ARBA" id="ARBA00005446"/>
    </source>
</evidence>
<dbReference type="InterPro" id="IPR011545">
    <property type="entry name" value="DEAD/DEAH_box_helicase_dom"/>
</dbReference>
<dbReference type="PROSITE" id="PS51194">
    <property type="entry name" value="HELICASE_CTER"/>
    <property type="match status" value="1"/>
</dbReference>
<dbReference type="GO" id="GO:0016787">
    <property type="term" value="F:hydrolase activity"/>
    <property type="evidence" value="ECO:0007669"/>
    <property type="project" value="UniProtKB-KW"/>
</dbReference>
<dbReference type="GO" id="GO:0009378">
    <property type="term" value="F:four-way junction helicase activity"/>
    <property type="evidence" value="ECO:0007669"/>
    <property type="project" value="TreeGrafter"/>
</dbReference>
<dbReference type="SUPFAM" id="SSF47819">
    <property type="entry name" value="HRDC-like"/>
    <property type="match status" value="1"/>
</dbReference>
<dbReference type="SMART" id="SM00487">
    <property type="entry name" value="DEXDc"/>
    <property type="match status" value="1"/>
</dbReference>
<dbReference type="InterPro" id="IPR004589">
    <property type="entry name" value="DNA_helicase_ATP-dep_RecQ"/>
</dbReference>
<dbReference type="Pfam" id="PF00271">
    <property type="entry name" value="Helicase_C"/>
    <property type="match status" value="1"/>
</dbReference>
<dbReference type="SMART" id="SM00490">
    <property type="entry name" value="HELICc"/>
    <property type="match status" value="1"/>
</dbReference>
<feature type="domain" description="Helicase C-terminal" evidence="17">
    <location>
        <begin position="216"/>
        <end position="369"/>
    </location>
</feature>
<comment type="similarity">
    <text evidence="3">Belongs to the helicase family. RecQ subfamily.</text>
</comment>
<dbReference type="Gene3D" id="1.10.150.80">
    <property type="entry name" value="HRDC domain"/>
    <property type="match status" value="1"/>
</dbReference>
<comment type="cofactor">
    <cofactor evidence="1">
        <name>Mg(2+)</name>
        <dbReference type="ChEBI" id="CHEBI:18420"/>
    </cofactor>
</comment>
<dbReference type="Gene3D" id="1.10.10.10">
    <property type="entry name" value="Winged helix-like DNA-binding domain superfamily/Winged helix DNA-binding domain"/>
    <property type="match status" value="1"/>
</dbReference>
<dbReference type="SMART" id="SM00341">
    <property type="entry name" value="HRDC"/>
    <property type="match status" value="1"/>
</dbReference>
<dbReference type="InterPro" id="IPR036390">
    <property type="entry name" value="WH_DNA-bd_sf"/>
</dbReference>
<keyword evidence="6" id="KW-0378">Hydrolase</keyword>
<dbReference type="InterPro" id="IPR001650">
    <property type="entry name" value="Helicase_C-like"/>
</dbReference>
<evidence type="ECO:0000256" key="4">
    <source>
        <dbReference type="ARBA" id="ARBA00022723"/>
    </source>
</evidence>
<dbReference type="PROSITE" id="PS50967">
    <property type="entry name" value="HRDC"/>
    <property type="match status" value="1"/>
</dbReference>
<dbReference type="InterPro" id="IPR018982">
    <property type="entry name" value="RQC_domain"/>
</dbReference>
<dbReference type="AlphaFoldDB" id="A0A8J6N5G6"/>
<dbReference type="GO" id="GO:0046872">
    <property type="term" value="F:metal ion binding"/>
    <property type="evidence" value="ECO:0007669"/>
    <property type="project" value="UniProtKB-KW"/>
</dbReference>